<dbReference type="GO" id="GO:0006869">
    <property type="term" value="P:lipid transport"/>
    <property type="evidence" value="ECO:0007669"/>
    <property type="project" value="UniProtKB-KW"/>
</dbReference>
<accession>R8BTC8</accession>
<keyword evidence="4" id="KW-0479">Metal-binding</keyword>
<proteinExistence type="predicted"/>
<evidence type="ECO:0000259" key="11">
    <source>
        <dbReference type="PROSITE" id="PS50004"/>
    </source>
</evidence>
<keyword evidence="2" id="KW-0813">Transport</keyword>
<evidence type="ECO:0000313" key="14">
    <source>
        <dbReference type="Proteomes" id="UP000014074"/>
    </source>
</evidence>
<dbReference type="eggNOG" id="KOG1012">
    <property type="taxonomic scope" value="Eukaryota"/>
</dbReference>
<feature type="domain" description="SMP-LTD" evidence="12">
    <location>
        <begin position="13"/>
        <end position="185"/>
    </location>
</feature>
<evidence type="ECO:0000256" key="5">
    <source>
        <dbReference type="ARBA" id="ARBA00022737"/>
    </source>
</evidence>
<evidence type="ECO:0000256" key="3">
    <source>
        <dbReference type="ARBA" id="ARBA00022692"/>
    </source>
</evidence>
<gene>
    <name evidence="13" type="ORF">UCRPA7_1831</name>
</gene>
<keyword evidence="7" id="KW-1133">Transmembrane helix</keyword>
<dbReference type="Pfam" id="PF00168">
    <property type="entry name" value="C2"/>
    <property type="match status" value="2"/>
</dbReference>
<evidence type="ECO:0000256" key="8">
    <source>
        <dbReference type="ARBA" id="ARBA00023055"/>
    </source>
</evidence>
<dbReference type="CDD" id="cd00030">
    <property type="entry name" value="C2"/>
    <property type="match status" value="1"/>
</dbReference>
<dbReference type="AlphaFoldDB" id="R8BTC8"/>
<dbReference type="InterPro" id="IPR039010">
    <property type="entry name" value="Synaptotagmin_SMP"/>
</dbReference>
<comment type="subcellular location">
    <subcellularLocation>
        <location evidence="1">Membrane</location>
    </subcellularLocation>
</comment>
<dbReference type="PROSITE" id="PS50004">
    <property type="entry name" value="C2"/>
    <property type="match status" value="1"/>
</dbReference>
<keyword evidence="9" id="KW-0446">Lipid-binding</keyword>
<keyword evidence="14" id="KW-1185">Reference proteome</keyword>
<dbReference type="Proteomes" id="UP000014074">
    <property type="component" value="Unassembled WGS sequence"/>
</dbReference>
<evidence type="ECO:0000256" key="1">
    <source>
        <dbReference type="ARBA" id="ARBA00004370"/>
    </source>
</evidence>
<dbReference type="Pfam" id="PF17047">
    <property type="entry name" value="SMP_LBD"/>
    <property type="match status" value="1"/>
</dbReference>
<dbReference type="OrthoDB" id="1029639at2759"/>
<evidence type="ECO:0000256" key="10">
    <source>
        <dbReference type="ARBA" id="ARBA00023136"/>
    </source>
</evidence>
<dbReference type="GO" id="GO:0016020">
    <property type="term" value="C:membrane"/>
    <property type="evidence" value="ECO:0007669"/>
    <property type="project" value="UniProtKB-SubCell"/>
</dbReference>
<dbReference type="Gene3D" id="2.60.40.150">
    <property type="entry name" value="C2 domain"/>
    <property type="match status" value="2"/>
</dbReference>
<feature type="domain" description="C2" evidence="11">
    <location>
        <begin position="180"/>
        <end position="308"/>
    </location>
</feature>
<reference evidence="14" key="1">
    <citation type="journal article" date="2013" name="Genome Announc.">
        <title>Draft genome sequence of the ascomycete Phaeoacremonium aleophilum strain UCR-PA7, a causal agent of the esca disease complex in grapevines.</title>
        <authorList>
            <person name="Blanco-Ulate B."/>
            <person name="Rolshausen P."/>
            <person name="Cantu D."/>
        </authorList>
    </citation>
    <scope>NUCLEOTIDE SEQUENCE [LARGE SCALE GENOMIC DNA]</scope>
    <source>
        <strain evidence="14">UCR-PA7</strain>
    </source>
</reference>
<dbReference type="InterPro" id="IPR031468">
    <property type="entry name" value="SMP_LBD"/>
</dbReference>
<dbReference type="PANTHER" id="PTHR45761">
    <property type="entry name" value="EXTENDED SYNAPTOTAGMIN-LIKE PROTEIN 2, ISOFORM C"/>
    <property type="match status" value="1"/>
</dbReference>
<dbReference type="GO" id="GO:0008289">
    <property type="term" value="F:lipid binding"/>
    <property type="evidence" value="ECO:0007669"/>
    <property type="project" value="UniProtKB-KW"/>
</dbReference>
<evidence type="ECO:0000256" key="2">
    <source>
        <dbReference type="ARBA" id="ARBA00022448"/>
    </source>
</evidence>
<dbReference type="InterPro" id="IPR000008">
    <property type="entry name" value="C2_dom"/>
</dbReference>
<name>R8BTC8_PHAM7</name>
<dbReference type="SUPFAM" id="SSF49562">
    <property type="entry name" value="C2 domain (Calcium/lipid-binding domain, CaLB)"/>
    <property type="match status" value="2"/>
</dbReference>
<evidence type="ECO:0000256" key="7">
    <source>
        <dbReference type="ARBA" id="ARBA00022989"/>
    </source>
</evidence>
<evidence type="ECO:0000256" key="4">
    <source>
        <dbReference type="ARBA" id="ARBA00022723"/>
    </source>
</evidence>
<organism evidence="13 14">
    <name type="scientific">Phaeoacremonium minimum (strain UCR-PA7)</name>
    <name type="common">Esca disease fungus</name>
    <name type="synonym">Togninia minima</name>
    <dbReference type="NCBI Taxonomy" id="1286976"/>
    <lineage>
        <taxon>Eukaryota</taxon>
        <taxon>Fungi</taxon>
        <taxon>Dikarya</taxon>
        <taxon>Ascomycota</taxon>
        <taxon>Pezizomycotina</taxon>
        <taxon>Sordariomycetes</taxon>
        <taxon>Sordariomycetidae</taxon>
        <taxon>Togniniales</taxon>
        <taxon>Togniniaceae</taxon>
        <taxon>Phaeoacremonium</taxon>
    </lineage>
</organism>
<dbReference type="KEGG" id="tmn:UCRPA7_1831"/>
<dbReference type="EMBL" id="KB932906">
    <property type="protein sequence ID" value="EOO02653.1"/>
    <property type="molecule type" value="Genomic_DNA"/>
</dbReference>
<dbReference type="RefSeq" id="XP_007912609.1">
    <property type="nucleotide sequence ID" value="XM_007914418.1"/>
</dbReference>
<keyword evidence="10" id="KW-0472">Membrane</keyword>
<dbReference type="GO" id="GO:0005737">
    <property type="term" value="C:cytoplasm"/>
    <property type="evidence" value="ECO:0007669"/>
    <property type="project" value="UniProtKB-ARBA"/>
</dbReference>
<dbReference type="GO" id="GO:0046872">
    <property type="term" value="F:metal ion binding"/>
    <property type="evidence" value="ECO:0007669"/>
    <property type="project" value="UniProtKB-KW"/>
</dbReference>
<evidence type="ECO:0000256" key="6">
    <source>
        <dbReference type="ARBA" id="ARBA00022837"/>
    </source>
</evidence>
<dbReference type="GO" id="GO:0012505">
    <property type="term" value="C:endomembrane system"/>
    <property type="evidence" value="ECO:0007669"/>
    <property type="project" value="UniProtKB-ARBA"/>
</dbReference>
<sequence>MAGLVDKLTASKGTESAGFLNHIIEQLWPNINVAGCKMVKDIVEPMFASMLPGPLATLKFVKLDLGPIPMQVSEVDVHKADNGGIKLDMDVVWEGKSDIELDGKMIPKLGIEHVSLKGRLSILLAPLTNIIPLVAFINPPELKLDFTNAANIADWAVVDSAVRKVILDIIGSMAVLPNRYLVKLDSNNDYLRTYLPHIGALRLTIERSIGISGPKKSKSKRLLAKIIKDVPDCYCKVNIGAEDEWRTSVRKNDKDPEWNETHDFLVADMDQRIFIDVQDDDLGGDDDIGIATTTVKDILLAGGSQQLALTHKGEDTDAKITVRAQFYNFVDDARAIKSTQSKSEGQIVGLATILIASALGLQGQRDELNPSIKVTWGTKEYRTAAKTYSPGTDIFNPSFDQAFRIPVTEDLLANPANFKIALMNKADETGSVEITFQDILQSPGLIKEASFDVGSGATVRASISLRSLQLAK</sequence>
<dbReference type="InterPro" id="IPR035892">
    <property type="entry name" value="C2_domain_sf"/>
</dbReference>
<evidence type="ECO:0000259" key="12">
    <source>
        <dbReference type="PROSITE" id="PS51847"/>
    </source>
</evidence>
<dbReference type="CDD" id="cd21670">
    <property type="entry name" value="SMP_ESyt"/>
    <property type="match status" value="1"/>
</dbReference>
<keyword evidence="6" id="KW-0106">Calcium</keyword>
<dbReference type="InterPro" id="IPR051634">
    <property type="entry name" value="Extended_Synaptotagmin"/>
</dbReference>
<dbReference type="GeneID" id="19322021"/>
<dbReference type="PANTHER" id="PTHR45761:SF1">
    <property type="entry name" value="EXTENDED SYNAPTOTAGMIN-LIKE PROTEIN 2, ISOFORM C"/>
    <property type="match status" value="1"/>
</dbReference>
<keyword evidence="5" id="KW-0677">Repeat</keyword>
<keyword evidence="8" id="KW-0445">Lipid transport</keyword>
<evidence type="ECO:0000313" key="13">
    <source>
        <dbReference type="EMBL" id="EOO02653.1"/>
    </source>
</evidence>
<keyword evidence="3" id="KW-0812">Transmembrane</keyword>
<dbReference type="PROSITE" id="PS51847">
    <property type="entry name" value="SMP"/>
    <property type="match status" value="1"/>
</dbReference>
<evidence type="ECO:0000256" key="9">
    <source>
        <dbReference type="ARBA" id="ARBA00023121"/>
    </source>
</evidence>
<protein>
    <submittedName>
        <fullName evidence="13">Putative c2 domain-containing protein</fullName>
    </submittedName>
</protein>
<dbReference type="HOGENOM" id="CLU_048762_0_0_1"/>
<dbReference type="SMART" id="SM00239">
    <property type="entry name" value="C2"/>
    <property type="match status" value="2"/>
</dbReference>